<reference evidence="1" key="1">
    <citation type="journal article" date="2002" name="Nature">
        <title>The genome sequence and structure of rice chromosome 1.</title>
        <authorList>
            <person name="Sasaki T."/>
            <person name="Matsumoto T."/>
            <person name="Yamamoto K."/>
            <person name="Sakata K."/>
            <person name="Baba T."/>
            <person name="Katayose Y."/>
            <person name="Wu J."/>
            <person name="Niimura Y."/>
            <person name="Cheng Z."/>
            <person name="Nagamura Y."/>
            <person name="Antonio B.A."/>
            <person name="Kanamori H."/>
            <person name="Hosokawa S."/>
            <person name="Masukawa M."/>
            <person name="Arikawa K."/>
            <person name="Chiden Y."/>
            <person name="Hayashi M."/>
            <person name="Okamoto M."/>
            <person name="Ando T."/>
            <person name="Aoki H."/>
            <person name="Arita K."/>
            <person name="Hamada M."/>
            <person name="Harada C."/>
            <person name="Hijishita S."/>
            <person name="Honda M."/>
            <person name="Ichikawa Y."/>
            <person name="Idonuma A."/>
            <person name="Iijima M."/>
            <person name="Ikeda M."/>
            <person name="Ikeno M."/>
            <person name="Itoh S."/>
            <person name="Itoh T."/>
            <person name="Itoh Y."/>
            <person name="Itoh Y."/>
            <person name="Iwabuchi A."/>
            <person name="Kamiya K."/>
            <person name="Karasawa W."/>
            <person name="Katagiri S."/>
            <person name="Kikuta A."/>
            <person name="Kobayashi N."/>
            <person name="Kono I."/>
            <person name="Machita K."/>
            <person name="Maehara T."/>
            <person name="Mizuno H."/>
            <person name="Mizubayashi T."/>
            <person name="Mukai Y."/>
            <person name="Nagasaki H."/>
            <person name="Nakashima M."/>
            <person name="Nakama Y."/>
            <person name="Nakamichi Y."/>
            <person name="Nakamura M."/>
            <person name="Namiki N."/>
            <person name="Negishi M."/>
            <person name="Ohta I."/>
            <person name="Ono N."/>
            <person name="Saji S."/>
            <person name="Sakai K."/>
            <person name="Shibata M."/>
            <person name="Shimokawa T."/>
            <person name="Shomura A."/>
            <person name="Song J."/>
            <person name="Takazaki Y."/>
            <person name="Terasawa K."/>
            <person name="Tsuji K."/>
            <person name="Waki K."/>
            <person name="Yamagata H."/>
            <person name="Yamane H."/>
            <person name="Yoshiki S."/>
            <person name="Yoshihara R."/>
            <person name="Yukawa K."/>
            <person name="Zhong H."/>
            <person name="Iwama H."/>
            <person name="Endo T."/>
            <person name="Ito H."/>
            <person name="Hahn J.H."/>
            <person name="Kim H.I."/>
            <person name="Eun M.Y."/>
            <person name="Yano M."/>
            <person name="Jiang J."/>
            <person name="Gojobori T."/>
        </authorList>
    </citation>
    <scope>NUCLEOTIDE SEQUENCE [LARGE SCALE GENOMIC DNA]</scope>
</reference>
<name>Q5QMF7_ORYSJ</name>
<dbReference type="EMBL" id="AP003271">
    <property type="protein sequence ID" value="BAD73389.1"/>
    <property type="molecule type" value="Genomic_DNA"/>
</dbReference>
<gene>
    <name evidence="1" type="primary">P0506B12.14</name>
</gene>
<organism evidence="1">
    <name type="scientific">Oryza sativa subsp. japonica</name>
    <name type="common">Rice</name>
    <dbReference type="NCBI Taxonomy" id="39947"/>
    <lineage>
        <taxon>Eukaryota</taxon>
        <taxon>Viridiplantae</taxon>
        <taxon>Streptophyta</taxon>
        <taxon>Embryophyta</taxon>
        <taxon>Tracheophyta</taxon>
        <taxon>Spermatophyta</taxon>
        <taxon>Magnoliopsida</taxon>
        <taxon>Liliopsida</taxon>
        <taxon>Poales</taxon>
        <taxon>Poaceae</taxon>
        <taxon>BOP clade</taxon>
        <taxon>Oryzoideae</taxon>
        <taxon>Oryzeae</taxon>
        <taxon>Oryzinae</taxon>
        <taxon>Oryza</taxon>
        <taxon>Oryza sativa</taxon>
    </lineage>
</organism>
<protein>
    <submittedName>
        <fullName evidence="1">Uncharacterized protein</fullName>
    </submittedName>
</protein>
<accession>Q5QMF7</accession>
<dbReference type="Proteomes" id="UP000817658">
    <property type="component" value="Chromosome 1"/>
</dbReference>
<sequence length="205" mass="22092">MVIDWPPNKQETGYLQTCSRPDKKASNLIVNTSTTAYEAGAYRSQVAGVIQATYRPDLDREVAGWLSPSIDGSPSVGGIEYAVAPRGMFAQPARLTREWLNDGHTGLAPSKLAPTTRDNTAAVHGVQLAVQAHRAHTNHREYDIEGCGKATVPAGHHSTSLPRRTADCRPCDLPTAFKSKETFSIQNAEFPPAPLARGLCVRMGG</sequence>
<dbReference type="AlphaFoldDB" id="Q5QMF7"/>
<evidence type="ECO:0000313" key="1">
    <source>
        <dbReference type="EMBL" id="BAD73389.1"/>
    </source>
</evidence>
<proteinExistence type="predicted"/>